<organism evidence="1 2">
    <name type="scientific">Variovorax guangxiensis</name>
    <dbReference type="NCBI Taxonomy" id="1775474"/>
    <lineage>
        <taxon>Bacteria</taxon>
        <taxon>Pseudomonadati</taxon>
        <taxon>Pseudomonadota</taxon>
        <taxon>Betaproteobacteria</taxon>
        <taxon>Burkholderiales</taxon>
        <taxon>Comamonadaceae</taxon>
        <taxon>Variovorax</taxon>
    </lineage>
</organism>
<dbReference type="EMBL" id="JACIFZ010000008">
    <property type="protein sequence ID" value="MBB4224546.1"/>
    <property type="molecule type" value="Genomic_DNA"/>
</dbReference>
<protein>
    <submittedName>
        <fullName evidence="1">Uncharacterized protein</fullName>
    </submittedName>
</protein>
<gene>
    <name evidence="1" type="ORF">GGD71_005342</name>
</gene>
<dbReference type="AlphaFoldDB" id="A0A840FPN4"/>
<accession>A0A840FPN4</accession>
<comment type="caution">
    <text evidence="1">The sequence shown here is derived from an EMBL/GenBank/DDBJ whole genome shotgun (WGS) entry which is preliminary data.</text>
</comment>
<evidence type="ECO:0000313" key="1">
    <source>
        <dbReference type="EMBL" id="MBB4224546.1"/>
    </source>
</evidence>
<name>A0A840FPN4_9BURK</name>
<sequence>MLLRRDFNGISKAVRIDGGKQYWVDAHGVWLTMEEVSALEEELEVPWVNGMPPCFAPK</sequence>
<dbReference type="Proteomes" id="UP000524450">
    <property type="component" value="Unassembled WGS sequence"/>
</dbReference>
<evidence type="ECO:0000313" key="2">
    <source>
        <dbReference type="Proteomes" id="UP000524450"/>
    </source>
</evidence>
<proteinExistence type="predicted"/>
<reference evidence="1 2" key="1">
    <citation type="submission" date="2020-08" db="EMBL/GenBank/DDBJ databases">
        <title>Genomic Encyclopedia of Type Strains, Phase IV (KMG-V): Genome sequencing to study the core and pangenomes of soil and plant-associated prokaryotes.</title>
        <authorList>
            <person name="Whitman W."/>
        </authorList>
    </citation>
    <scope>NUCLEOTIDE SEQUENCE [LARGE SCALE GENOMIC DNA]</scope>
    <source>
        <strain evidence="1 2">34/80</strain>
    </source>
</reference>